<evidence type="ECO:0000256" key="1">
    <source>
        <dbReference type="ARBA" id="ARBA00001974"/>
    </source>
</evidence>
<dbReference type="InterPro" id="IPR036318">
    <property type="entry name" value="FAD-bd_PCMH-like_sf"/>
</dbReference>
<feature type="domain" description="FAD-binding PCMH-type" evidence="6">
    <location>
        <begin position="47"/>
        <end position="218"/>
    </location>
</feature>
<evidence type="ECO:0000256" key="2">
    <source>
        <dbReference type="ARBA" id="ARBA00005466"/>
    </source>
</evidence>
<dbReference type="InterPro" id="IPR016166">
    <property type="entry name" value="FAD-bd_PCMH"/>
</dbReference>
<dbReference type="Pfam" id="PF08031">
    <property type="entry name" value="BBE"/>
    <property type="match status" value="1"/>
</dbReference>
<dbReference type="Proteomes" id="UP001496720">
    <property type="component" value="Unassembled WGS sequence"/>
</dbReference>
<dbReference type="PANTHER" id="PTHR42973">
    <property type="entry name" value="BINDING OXIDOREDUCTASE, PUTATIVE (AFU_ORTHOLOGUE AFUA_1G17690)-RELATED"/>
    <property type="match status" value="1"/>
</dbReference>
<comment type="cofactor">
    <cofactor evidence="1">
        <name>FAD</name>
        <dbReference type="ChEBI" id="CHEBI:57692"/>
    </cofactor>
</comment>
<dbReference type="InterPro" id="IPR016169">
    <property type="entry name" value="FAD-bd_PCMH_sub2"/>
</dbReference>
<reference evidence="7 8" key="1">
    <citation type="submission" date="2024-06" db="EMBL/GenBank/DDBJ databases">
        <title>The Natural Products Discovery Center: Release of the First 8490 Sequenced Strains for Exploring Actinobacteria Biosynthetic Diversity.</title>
        <authorList>
            <person name="Kalkreuter E."/>
            <person name="Kautsar S.A."/>
            <person name="Yang D."/>
            <person name="Bader C.D."/>
            <person name="Teijaro C.N."/>
            <person name="Fluegel L."/>
            <person name="Davis C.M."/>
            <person name="Simpson J.R."/>
            <person name="Lauterbach L."/>
            <person name="Steele A.D."/>
            <person name="Gui C."/>
            <person name="Meng S."/>
            <person name="Li G."/>
            <person name="Viehrig K."/>
            <person name="Ye F."/>
            <person name="Su P."/>
            <person name="Kiefer A.F."/>
            <person name="Nichols A."/>
            <person name="Cepeda A.J."/>
            <person name="Yan W."/>
            <person name="Fan B."/>
            <person name="Jiang Y."/>
            <person name="Adhikari A."/>
            <person name="Zheng C.-J."/>
            <person name="Schuster L."/>
            <person name="Cowan T.M."/>
            <person name="Smanski M.J."/>
            <person name="Chevrette M.G."/>
            <person name="De Carvalho L.P.S."/>
            <person name="Shen B."/>
        </authorList>
    </citation>
    <scope>NUCLEOTIDE SEQUENCE [LARGE SCALE GENOMIC DNA]</scope>
    <source>
        <strain evidence="7 8">NPDC001615</strain>
    </source>
</reference>
<dbReference type="RefSeq" id="WP_352147349.1">
    <property type="nucleotide sequence ID" value="NZ_JBEOZY010000010.1"/>
</dbReference>
<dbReference type="PANTHER" id="PTHR42973:SF39">
    <property type="entry name" value="FAD-BINDING PCMH-TYPE DOMAIN-CONTAINING PROTEIN"/>
    <property type="match status" value="1"/>
</dbReference>
<evidence type="ECO:0000256" key="5">
    <source>
        <dbReference type="ARBA" id="ARBA00023002"/>
    </source>
</evidence>
<evidence type="ECO:0000256" key="3">
    <source>
        <dbReference type="ARBA" id="ARBA00022630"/>
    </source>
</evidence>
<comment type="caution">
    <text evidence="7">The sequence shown here is derived from an EMBL/GenBank/DDBJ whole genome shotgun (WGS) entry which is preliminary data.</text>
</comment>
<dbReference type="Pfam" id="PF01565">
    <property type="entry name" value="FAD_binding_4"/>
    <property type="match status" value="1"/>
</dbReference>
<evidence type="ECO:0000313" key="8">
    <source>
        <dbReference type="Proteomes" id="UP001496720"/>
    </source>
</evidence>
<dbReference type="Gene3D" id="3.30.465.10">
    <property type="match status" value="1"/>
</dbReference>
<evidence type="ECO:0000259" key="6">
    <source>
        <dbReference type="PROSITE" id="PS51387"/>
    </source>
</evidence>
<dbReference type="SUPFAM" id="SSF56176">
    <property type="entry name" value="FAD-binding/transporter-associated domain-like"/>
    <property type="match status" value="1"/>
</dbReference>
<accession>A0ABV1SV14</accession>
<keyword evidence="3" id="KW-0285">Flavoprotein</keyword>
<dbReference type="InterPro" id="IPR012951">
    <property type="entry name" value="BBE"/>
</dbReference>
<dbReference type="InterPro" id="IPR016167">
    <property type="entry name" value="FAD-bd_PCMH_sub1"/>
</dbReference>
<dbReference type="InterPro" id="IPR050416">
    <property type="entry name" value="FAD-linked_Oxidoreductase"/>
</dbReference>
<gene>
    <name evidence="7" type="ORF">ABT188_13480</name>
</gene>
<evidence type="ECO:0000313" key="7">
    <source>
        <dbReference type="EMBL" id="MER6165565.1"/>
    </source>
</evidence>
<dbReference type="Gene3D" id="3.40.462.20">
    <property type="match status" value="1"/>
</dbReference>
<comment type="similarity">
    <text evidence="2">Belongs to the oxygen-dependent FAD-linked oxidoreductase family.</text>
</comment>
<dbReference type="Gene3D" id="3.30.43.10">
    <property type="entry name" value="Uridine Diphospho-n-acetylenolpyruvylglucosamine Reductase, domain 2"/>
    <property type="match status" value="1"/>
</dbReference>
<proteinExistence type="inferred from homology"/>
<protein>
    <submittedName>
        <fullName evidence="7">FAD-binding oxidoreductase</fullName>
    </submittedName>
</protein>
<sequence>MNPSDSTTGRPDRSHALSALRNAVSGAVLTPDDPSYEAECTGHNLLHVARPAVVVGAVAVEDVVAAVRFARSQDMPVAVRNAGHQTVLPEGPGEWLLITTGRMDDVRVDPHARTATVGAGARWRKVVDASAKHGLAPLAGSAPGVGVLGYTLGGGIGPLLSRSHGYAADHVRRMDMVTADGEVLRVTPQSDPELFWAMLGCKGNFGVVVSMEFSLFPVTRFYGGGLYFRGEDTAQVLAVWRQWLTTLDEDTTTSVAVQRLPEAPDLPDVLRGSFVLHVRVGHQGPASRGEVLVAPLRRAAVCLLDTLAERPVTEVGEIHVDPVRPAPVSGTSVGLREFSAATAEAFTALTDADSGCPLASVEIRALGGALDRQPPVPNAVPSRGLPFVSFAFGVAEGERAEPVQKYLAAYAEGMSPWADRRDIVNFLSPESAFDEAEMRRVFGEERYTRLAAVKRRLDPGNVFRLNHNVLPG</sequence>
<name>A0ABV1SV14_9ACTN</name>
<keyword evidence="4" id="KW-0274">FAD</keyword>
<dbReference type="PROSITE" id="PS51387">
    <property type="entry name" value="FAD_PCMH"/>
    <property type="match status" value="1"/>
</dbReference>
<keyword evidence="8" id="KW-1185">Reference proteome</keyword>
<dbReference type="InterPro" id="IPR006094">
    <property type="entry name" value="Oxid_FAD_bind_N"/>
</dbReference>
<dbReference type="EMBL" id="JBEOZY010000010">
    <property type="protein sequence ID" value="MER6165565.1"/>
    <property type="molecule type" value="Genomic_DNA"/>
</dbReference>
<evidence type="ECO:0000256" key="4">
    <source>
        <dbReference type="ARBA" id="ARBA00022827"/>
    </source>
</evidence>
<organism evidence="7 8">
    <name type="scientific">Streptomyces violaceorubidus</name>
    <dbReference type="NCBI Taxonomy" id="284042"/>
    <lineage>
        <taxon>Bacteria</taxon>
        <taxon>Bacillati</taxon>
        <taxon>Actinomycetota</taxon>
        <taxon>Actinomycetes</taxon>
        <taxon>Kitasatosporales</taxon>
        <taxon>Streptomycetaceae</taxon>
        <taxon>Streptomyces</taxon>
    </lineage>
</organism>
<keyword evidence="5" id="KW-0560">Oxidoreductase</keyword>